<dbReference type="UniPathway" id="UPA00085"/>
<keyword evidence="11" id="KW-0012">Acyltransferase</keyword>
<comment type="pathway">
    <text evidence="10">Lipid metabolism; phospholipid metabolism.</text>
</comment>
<keyword evidence="6 10" id="KW-0443">Lipid metabolism</keyword>
<keyword evidence="2 10" id="KW-0444">Lipid biosynthesis</keyword>
<dbReference type="GO" id="GO:0043772">
    <property type="term" value="F:acyl-phosphate glycerol-3-phosphate acyltransferase activity"/>
    <property type="evidence" value="ECO:0007669"/>
    <property type="project" value="UniProtKB-UniRule"/>
</dbReference>
<dbReference type="GO" id="GO:0005886">
    <property type="term" value="C:plasma membrane"/>
    <property type="evidence" value="ECO:0007669"/>
    <property type="project" value="UniProtKB-SubCell"/>
</dbReference>
<evidence type="ECO:0000256" key="3">
    <source>
        <dbReference type="ARBA" id="ARBA00022679"/>
    </source>
</evidence>
<keyword evidence="5 10" id="KW-1133">Transmembrane helix</keyword>
<keyword evidence="3 10" id="KW-0808">Transferase</keyword>
<feature type="transmembrane region" description="Helical" evidence="10">
    <location>
        <begin position="6"/>
        <end position="25"/>
    </location>
</feature>
<keyword evidence="9 10" id="KW-1208">Phospholipid metabolism</keyword>
<keyword evidence="7 10" id="KW-0472">Membrane</keyword>
<comment type="catalytic activity">
    <reaction evidence="10">
        <text>an acyl phosphate + sn-glycerol 3-phosphate = a 1-acyl-sn-glycero-3-phosphate + phosphate</text>
        <dbReference type="Rhea" id="RHEA:34075"/>
        <dbReference type="ChEBI" id="CHEBI:43474"/>
        <dbReference type="ChEBI" id="CHEBI:57597"/>
        <dbReference type="ChEBI" id="CHEBI:57970"/>
        <dbReference type="ChEBI" id="CHEBI:59918"/>
        <dbReference type="EC" id="2.3.1.275"/>
    </reaction>
</comment>
<evidence type="ECO:0000313" key="12">
    <source>
        <dbReference type="Proteomes" id="UP000235460"/>
    </source>
</evidence>
<comment type="caution">
    <text evidence="11">The sequence shown here is derived from an EMBL/GenBank/DDBJ whole genome shotgun (WGS) entry which is preliminary data.</text>
</comment>
<dbReference type="HAMAP" id="MF_01043">
    <property type="entry name" value="PlsY"/>
    <property type="match status" value="1"/>
</dbReference>
<dbReference type="NCBIfam" id="TIGR00023">
    <property type="entry name" value="glycerol-3-phosphate 1-O-acyltransferase PlsY"/>
    <property type="match status" value="1"/>
</dbReference>
<evidence type="ECO:0000256" key="4">
    <source>
        <dbReference type="ARBA" id="ARBA00022692"/>
    </source>
</evidence>
<dbReference type="PANTHER" id="PTHR30309:SF0">
    <property type="entry name" value="GLYCEROL-3-PHOSPHATE ACYLTRANSFERASE-RELATED"/>
    <property type="match status" value="1"/>
</dbReference>
<dbReference type="InterPro" id="IPR003811">
    <property type="entry name" value="G3P_acylTferase_PlsY"/>
</dbReference>
<evidence type="ECO:0000256" key="10">
    <source>
        <dbReference type="HAMAP-Rule" id="MF_01043"/>
    </source>
</evidence>
<feature type="transmembrane region" description="Helical" evidence="10">
    <location>
        <begin position="83"/>
        <end position="103"/>
    </location>
</feature>
<accession>A0A2N7PQF4</accession>
<name>A0A2N7PQF4_9BACT</name>
<evidence type="ECO:0000256" key="1">
    <source>
        <dbReference type="ARBA" id="ARBA00022475"/>
    </source>
</evidence>
<evidence type="ECO:0000256" key="7">
    <source>
        <dbReference type="ARBA" id="ARBA00023136"/>
    </source>
</evidence>
<feature type="transmembrane region" description="Helical" evidence="10">
    <location>
        <begin position="52"/>
        <end position="71"/>
    </location>
</feature>
<dbReference type="PANTHER" id="PTHR30309">
    <property type="entry name" value="INNER MEMBRANE PROTEIN YGIH"/>
    <property type="match status" value="1"/>
</dbReference>
<evidence type="ECO:0000256" key="9">
    <source>
        <dbReference type="ARBA" id="ARBA00023264"/>
    </source>
</evidence>
<dbReference type="AlphaFoldDB" id="A0A2N7PQF4"/>
<organism evidence="11 12">
    <name type="scientific">Thermodesulfobacterium geofontis</name>
    <dbReference type="NCBI Taxonomy" id="1295609"/>
    <lineage>
        <taxon>Bacteria</taxon>
        <taxon>Pseudomonadati</taxon>
        <taxon>Thermodesulfobacteriota</taxon>
        <taxon>Thermodesulfobacteria</taxon>
        <taxon>Thermodesulfobacteriales</taxon>
        <taxon>Thermodesulfobacteriaceae</taxon>
        <taxon>Thermodesulfobacterium</taxon>
    </lineage>
</organism>
<reference evidence="11 12" key="1">
    <citation type="submission" date="2018-01" db="EMBL/GenBank/DDBJ databases">
        <title>Metagenomic assembled genomes from two thermal pools in the Uzon Caldera, Kamchatka, Russia.</title>
        <authorList>
            <person name="Wilkins L."/>
            <person name="Ettinger C."/>
        </authorList>
    </citation>
    <scope>NUCLEOTIDE SEQUENCE [LARGE SCALE GENOMIC DNA]</scope>
    <source>
        <strain evidence="11">ZAV-08</strain>
    </source>
</reference>
<keyword evidence="1 10" id="KW-1003">Cell membrane</keyword>
<keyword evidence="4 10" id="KW-0812">Transmembrane</keyword>
<keyword evidence="8 10" id="KW-0594">Phospholipid biosynthesis</keyword>
<evidence type="ECO:0000256" key="2">
    <source>
        <dbReference type="ARBA" id="ARBA00022516"/>
    </source>
</evidence>
<feature type="transmembrane region" description="Helical" evidence="10">
    <location>
        <begin position="156"/>
        <end position="180"/>
    </location>
</feature>
<comment type="subunit">
    <text evidence="10">Probably interacts with PlsX.</text>
</comment>
<sequence>MFNYFFYFLLAYLLGSIPFALIIALPQGIDPRKEGSKNPGATNVARLLGKKWGILTFIGDSGKGILALYLVKLLTSLEFKENPFLYAGVAFFSVFGHLFSIFLKFKGGKGVATTIGTFLILTPKALFPSLVVFAVAVYVTNYVSVGSLLGVALLPLFIYLFDYPSEYVYTGIILAILIWIKHKDNIKRLLRGEEKTWKKK</sequence>
<dbReference type="Pfam" id="PF02660">
    <property type="entry name" value="G3P_acyltransf"/>
    <property type="match status" value="1"/>
</dbReference>
<gene>
    <name evidence="10 11" type="primary">plsY</name>
    <name evidence="11" type="ORF">C0190_00720</name>
</gene>
<evidence type="ECO:0000256" key="8">
    <source>
        <dbReference type="ARBA" id="ARBA00023209"/>
    </source>
</evidence>
<dbReference type="GO" id="GO:0008654">
    <property type="term" value="P:phospholipid biosynthetic process"/>
    <property type="evidence" value="ECO:0007669"/>
    <property type="project" value="UniProtKB-UniRule"/>
</dbReference>
<evidence type="ECO:0000256" key="6">
    <source>
        <dbReference type="ARBA" id="ARBA00023098"/>
    </source>
</evidence>
<evidence type="ECO:0000313" key="11">
    <source>
        <dbReference type="EMBL" id="PMP69005.1"/>
    </source>
</evidence>
<dbReference type="SMART" id="SM01207">
    <property type="entry name" value="G3P_acyltransf"/>
    <property type="match status" value="1"/>
</dbReference>
<dbReference type="EC" id="2.3.1.275" evidence="10"/>
<comment type="similarity">
    <text evidence="10">Belongs to the PlsY family.</text>
</comment>
<protein>
    <recommendedName>
        <fullName evidence="10">Glycerol-3-phosphate acyltransferase</fullName>
    </recommendedName>
    <alternativeName>
        <fullName evidence="10">Acyl-PO4 G3P acyltransferase</fullName>
    </alternativeName>
    <alternativeName>
        <fullName evidence="10">Acyl-phosphate--glycerol-3-phosphate acyltransferase</fullName>
    </alternativeName>
    <alternativeName>
        <fullName evidence="10">G3P acyltransferase</fullName>
        <shortName evidence="10">GPAT</shortName>
        <ecNumber evidence="10">2.3.1.275</ecNumber>
    </alternativeName>
    <alternativeName>
        <fullName evidence="10">Lysophosphatidic acid synthase</fullName>
        <shortName evidence="10">LPA synthase</shortName>
    </alternativeName>
</protein>
<feature type="transmembrane region" description="Helical" evidence="10">
    <location>
        <begin position="115"/>
        <end position="136"/>
    </location>
</feature>
<comment type="subcellular location">
    <subcellularLocation>
        <location evidence="10">Cell membrane</location>
        <topology evidence="10">Multi-pass membrane protein</topology>
    </subcellularLocation>
</comment>
<proteinExistence type="inferred from homology"/>
<dbReference type="EMBL" id="PNIK01000009">
    <property type="protein sequence ID" value="PMP69005.1"/>
    <property type="molecule type" value="Genomic_DNA"/>
</dbReference>
<dbReference type="Proteomes" id="UP000235460">
    <property type="component" value="Unassembled WGS sequence"/>
</dbReference>
<comment type="function">
    <text evidence="10">Catalyzes the transfer of an acyl group from acyl-phosphate (acyl-PO(4)) to glycerol-3-phosphate (G3P) to form lysophosphatidic acid (LPA). This enzyme utilizes acyl-phosphate as fatty acyl donor, but not acyl-CoA or acyl-ACP.</text>
</comment>
<evidence type="ECO:0000256" key="5">
    <source>
        <dbReference type="ARBA" id="ARBA00022989"/>
    </source>
</evidence>